<dbReference type="AlphaFoldDB" id="A0A0J1E8A1"/>
<name>A0A0J1E8A1_RHOIS</name>
<comment type="caution">
    <text evidence="1">The sequence shown here is derived from an EMBL/GenBank/DDBJ whole genome shotgun (WGS) entry which is preliminary data.</text>
</comment>
<protein>
    <submittedName>
        <fullName evidence="1">Uncharacterized protein</fullName>
    </submittedName>
</protein>
<dbReference type="STRING" id="595434.RISK_006304"/>
<organism evidence="1 2">
    <name type="scientific">Rhodopirellula islandica</name>
    <dbReference type="NCBI Taxonomy" id="595434"/>
    <lineage>
        <taxon>Bacteria</taxon>
        <taxon>Pseudomonadati</taxon>
        <taxon>Planctomycetota</taxon>
        <taxon>Planctomycetia</taxon>
        <taxon>Pirellulales</taxon>
        <taxon>Pirellulaceae</taxon>
        <taxon>Rhodopirellula</taxon>
    </lineage>
</organism>
<sequence>MKDAVVFTGTLRETLGWALIHFHFFSLVAEMPAKQEPAILEIRVSFGRGDCNLRANSSRKEVTLNERGDRFDE</sequence>
<keyword evidence="2" id="KW-1185">Reference proteome</keyword>
<gene>
    <name evidence="1" type="ORF">RISK_006304</name>
</gene>
<dbReference type="EMBL" id="LECT01000051">
    <property type="protein sequence ID" value="KLU01674.1"/>
    <property type="molecule type" value="Genomic_DNA"/>
</dbReference>
<proteinExistence type="predicted"/>
<accession>A0A0J1E8A1</accession>
<reference evidence="1" key="1">
    <citation type="submission" date="2015-05" db="EMBL/GenBank/DDBJ databases">
        <title>Permanent draft genome of Rhodopirellula islandicus K833.</title>
        <authorList>
            <person name="Kizina J."/>
            <person name="Richter M."/>
            <person name="Glockner F.O."/>
            <person name="Harder J."/>
        </authorList>
    </citation>
    <scope>NUCLEOTIDE SEQUENCE [LARGE SCALE GENOMIC DNA]</scope>
    <source>
        <strain evidence="1">K833</strain>
    </source>
</reference>
<evidence type="ECO:0000313" key="1">
    <source>
        <dbReference type="EMBL" id="KLU01674.1"/>
    </source>
</evidence>
<dbReference type="Proteomes" id="UP000036367">
    <property type="component" value="Unassembled WGS sequence"/>
</dbReference>
<evidence type="ECO:0000313" key="2">
    <source>
        <dbReference type="Proteomes" id="UP000036367"/>
    </source>
</evidence>